<dbReference type="AlphaFoldDB" id="A0A8T1YQT0"/>
<dbReference type="EMBL" id="JAEFBJ010000012">
    <property type="protein sequence ID" value="KAG7548611.1"/>
    <property type="molecule type" value="Genomic_DNA"/>
</dbReference>
<comment type="caution">
    <text evidence="1">The sequence shown here is derived from an EMBL/GenBank/DDBJ whole genome shotgun (WGS) entry which is preliminary data.</text>
</comment>
<organism evidence="1 2">
    <name type="scientific">Arabidopsis suecica</name>
    <name type="common">Swedish thale-cress</name>
    <name type="synonym">Cardaminopsis suecica</name>
    <dbReference type="NCBI Taxonomy" id="45249"/>
    <lineage>
        <taxon>Eukaryota</taxon>
        <taxon>Viridiplantae</taxon>
        <taxon>Streptophyta</taxon>
        <taxon>Embryophyta</taxon>
        <taxon>Tracheophyta</taxon>
        <taxon>Spermatophyta</taxon>
        <taxon>Magnoliopsida</taxon>
        <taxon>eudicotyledons</taxon>
        <taxon>Gunneridae</taxon>
        <taxon>Pentapetalae</taxon>
        <taxon>rosids</taxon>
        <taxon>malvids</taxon>
        <taxon>Brassicales</taxon>
        <taxon>Brassicaceae</taxon>
        <taxon>Camelineae</taxon>
        <taxon>Arabidopsis</taxon>
    </lineage>
</organism>
<dbReference type="Proteomes" id="UP000694251">
    <property type="component" value="Chromosome 12"/>
</dbReference>
<dbReference type="OrthoDB" id="10402774at2759"/>
<evidence type="ECO:0000313" key="1">
    <source>
        <dbReference type="EMBL" id="KAG7548611.1"/>
    </source>
</evidence>
<sequence length="152" mass="17465">MRRMCCIGNDPKESIIWTADLDIMFYTMYLQACKINKPINKTQFIQTFAEQTGHEISRKTFKRTLYYLTSLYTSICKSCTPDPSTGIPTMTNEAWAQITKRHPELLNPNSKPLVEFFIQRMTSQRHSNSNDAAPHSSGFDPSVALPLMMLFM</sequence>
<reference evidence="1 2" key="1">
    <citation type="submission" date="2020-12" db="EMBL/GenBank/DDBJ databases">
        <title>Concerted genomic and epigenomic changes stabilize Arabidopsis allopolyploids.</title>
        <authorList>
            <person name="Chen Z."/>
        </authorList>
    </citation>
    <scope>NUCLEOTIDE SEQUENCE [LARGE SCALE GENOMIC DNA]</scope>
    <source>
        <strain evidence="1">As9502</strain>
        <tissue evidence="1">Leaf</tissue>
    </source>
</reference>
<evidence type="ECO:0000313" key="2">
    <source>
        <dbReference type="Proteomes" id="UP000694251"/>
    </source>
</evidence>
<keyword evidence="2" id="KW-1185">Reference proteome</keyword>
<gene>
    <name evidence="1" type="ORF">ISN44_As12g037830</name>
</gene>
<protein>
    <submittedName>
        <fullName evidence="1">Uncharacterized protein</fullName>
    </submittedName>
</protein>
<accession>A0A8T1YQT0</accession>
<proteinExistence type="predicted"/>
<name>A0A8T1YQT0_ARASU</name>